<proteinExistence type="predicted"/>
<dbReference type="Pfam" id="PF07494">
    <property type="entry name" value="Reg_prop"/>
    <property type="match status" value="2"/>
</dbReference>
<feature type="non-terminal residue" evidence="2">
    <location>
        <position position="189"/>
    </location>
</feature>
<protein>
    <recommendedName>
        <fullName evidence="4">Histidine kinase</fullName>
    </recommendedName>
</protein>
<feature type="signal peptide" evidence="1">
    <location>
        <begin position="1"/>
        <end position="29"/>
    </location>
</feature>
<dbReference type="EMBL" id="WKJM01000046">
    <property type="protein sequence ID" value="MRX11777.1"/>
    <property type="molecule type" value="Genomic_DNA"/>
</dbReference>
<reference evidence="2 3" key="1">
    <citation type="submission" date="2019-11" db="EMBL/GenBank/DDBJ databases">
        <title>Novel species isolated from a subtropical stream in China.</title>
        <authorList>
            <person name="Lu H."/>
        </authorList>
    </citation>
    <scope>NUCLEOTIDE SEQUENCE [LARGE SCALE GENOMIC DNA]</scope>
    <source>
        <strain evidence="2 3">FT25W</strain>
    </source>
</reference>
<keyword evidence="1" id="KW-0732">Signal</keyword>
<dbReference type="SUPFAM" id="SSF63829">
    <property type="entry name" value="Calcium-dependent phosphotriesterase"/>
    <property type="match status" value="1"/>
</dbReference>
<dbReference type="RefSeq" id="WP_371869796.1">
    <property type="nucleotide sequence ID" value="NZ_WKJM01000046.1"/>
</dbReference>
<evidence type="ECO:0000313" key="3">
    <source>
        <dbReference type="Proteomes" id="UP000481037"/>
    </source>
</evidence>
<dbReference type="InterPro" id="IPR015943">
    <property type="entry name" value="WD40/YVTN_repeat-like_dom_sf"/>
</dbReference>
<organism evidence="2 3">
    <name type="scientific">Duganella alba</name>
    <dbReference type="NCBI Taxonomy" id="2666081"/>
    <lineage>
        <taxon>Bacteria</taxon>
        <taxon>Pseudomonadati</taxon>
        <taxon>Pseudomonadota</taxon>
        <taxon>Betaproteobacteria</taxon>
        <taxon>Burkholderiales</taxon>
        <taxon>Oxalobacteraceae</taxon>
        <taxon>Telluria group</taxon>
        <taxon>Duganella</taxon>
    </lineage>
</organism>
<evidence type="ECO:0000256" key="1">
    <source>
        <dbReference type="SAM" id="SignalP"/>
    </source>
</evidence>
<feature type="chain" id="PRO_5026811751" description="Histidine kinase" evidence="1">
    <location>
        <begin position="30"/>
        <end position="189"/>
    </location>
</feature>
<evidence type="ECO:0008006" key="4">
    <source>
        <dbReference type="Google" id="ProtNLM"/>
    </source>
</evidence>
<dbReference type="Proteomes" id="UP000481037">
    <property type="component" value="Unassembled WGS sequence"/>
</dbReference>
<dbReference type="AlphaFoldDB" id="A0A6L5QQ14"/>
<name>A0A6L5QQ14_9BURK</name>
<sequence>MRDLFSSFAAAAWAILTLMAALAPPPAIAAPTPWQKLAPTMFEHLVPAERGFPGPVVMAIAQDGDGFIWMATQTGLGRWDGYQMRNFFYQADDPHSLPADFVQTLHVDGQGRLWLGTPTDGVAMYDKQTERFIRYPAGPQGLSSPAVAALASDARGGIWVGGAAGLDYIDVPNGGAVRHHRLPGGAPGN</sequence>
<gene>
    <name evidence="2" type="ORF">GJ697_28510</name>
</gene>
<dbReference type="Gene3D" id="2.130.10.10">
    <property type="entry name" value="YVTN repeat-like/Quinoprotein amine dehydrogenase"/>
    <property type="match status" value="1"/>
</dbReference>
<keyword evidence="3" id="KW-1185">Reference proteome</keyword>
<evidence type="ECO:0000313" key="2">
    <source>
        <dbReference type="EMBL" id="MRX11777.1"/>
    </source>
</evidence>
<comment type="caution">
    <text evidence="2">The sequence shown here is derived from an EMBL/GenBank/DDBJ whole genome shotgun (WGS) entry which is preliminary data.</text>
</comment>
<dbReference type="InterPro" id="IPR011110">
    <property type="entry name" value="Reg_prop"/>
</dbReference>
<accession>A0A6L5QQ14</accession>